<dbReference type="GO" id="GO:0020037">
    <property type="term" value="F:heme binding"/>
    <property type="evidence" value="ECO:0007669"/>
    <property type="project" value="UniProtKB-UniRule"/>
</dbReference>
<evidence type="ECO:0000256" key="7">
    <source>
        <dbReference type="ARBA" id="ARBA00022723"/>
    </source>
</evidence>
<dbReference type="PROSITE" id="PS00191">
    <property type="entry name" value="CYTOCHROME_B5_1"/>
    <property type="match status" value="1"/>
</dbReference>
<dbReference type="GO" id="GO:0005783">
    <property type="term" value="C:endoplasmic reticulum"/>
    <property type="evidence" value="ECO:0007669"/>
    <property type="project" value="TreeGrafter"/>
</dbReference>
<dbReference type="Pfam" id="PF00175">
    <property type="entry name" value="NAD_binding_1"/>
    <property type="match status" value="1"/>
</dbReference>
<keyword evidence="20" id="KW-1185">Reference proteome</keyword>
<evidence type="ECO:0000259" key="17">
    <source>
        <dbReference type="PROSITE" id="PS50255"/>
    </source>
</evidence>
<evidence type="ECO:0000256" key="1">
    <source>
        <dbReference type="ARBA" id="ARBA00001974"/>
    </source>
</evidence>
<keyword evidence="9 15" id="KW-0274">FAD</keyword>
<keyword evidence="11" id="KW-0560">Oxidoreductase</keyword>
<evidence type="ECO:0000256" key="3">
    <source>
        <dbReference type="ARBA" id="ARBA00006105"/>
    </source>
</evidence>
<dbReference type="Gene3D" id="3.10.120.10">
    <property type="entry name" value="Cytochrome b5-like heme/steroid binding domain"/>
    <property type="match status" value="1"/>
</dbReference>
<comment type="similarity">
    <text evidence="16">Belongs to the cytochrome b5 family.</text>
</comment>
<proteinExistence type="inferred from homology"/>
<keyword evidence="5 15" id="KW-0285">Flavoprotein</keyword>
<evidence type="ECO:0000256" key="5">
    <source>
        <dbReference type="ARBA" id="ARBA00022630"/>
    </source>
</evidence>
<dbReference type="AlphaFoldDB" id="A0A9P9WPS5"/>
<dbReference type="Pfam" id="PF00970">
    <property type="entry name" value="FAD_binding_6"/>
    <property type="match status" value="1"/>
</dbReference>
<dbReference type="InterPro" id="IPR001199">
    <property type="entry name" value="Cyt_B5-like_heme/steroid-bd"/>
</dbReference>
<dbReference type="GO" id="GO:0005741">
    <property type="term" value="C:mitochondrial outer membrane"/>
    <property type="evidence" value="ECO:0007669"/>
    <property type="project" value="UniProtKB-SubCell"/>
</dbReference>
<dbReference type="SUPFAM" id="SSF55856">
    <property type="entry name" value="Cytochrome b5-like heme/steroid binding domain"/>
    <property type="match status" value="1"/>
</dbReference>
<keyword evidence="7 16" id="KW-0479">Metal-binding</keyword>
<evidence type="ECO:0000256" key="4">
    <source>
        <dbReference type="ARBA" id="ARBA00022617"/>
    </source>
</evidence>
<evidence type="ECO:0000256" key="10">
    <source>
        <dbReference type="ARBA" id="ARBA00022989"/>
    </source>
</evidence>
<dbReference type="Gene3D" id="2.40.30.10">
    <property type="entry name" value="Translation factors"/>
    <property type="match status" value="1"/>
</dbReference>
<keyword evidence="13" id="KW-0520">NAD</keyword>
<dbReference type="SUPFAM" id="SSF63380">
    <property type="entry name" value="Riboflavin synthase domain-like"/>
    <property type="match status" value="1"/>
</dbReference>
<keyword evidence="6" id="KW-0812">Transmembrane</keyword>
<dbReference type="FunFam" id="3.40.50.80:FF:000019">
    <property type="entry name" value="NADH-cytochrome b5 reductase"/>
    <property type="match status" value="1"/>
</dbReference>
<dbReference type="SUPFAM" id="SSF52343">
    <property type="entry name" value="Ferredoxin reductase-like, C-terminal NADP-linked domain"/>
    <property type="match status" value="1"/>
</dbReference>
<feature type="binding site" evidence="15">
    <location>
        <position position="283"/>
    </location>
    <ligand>
        <name>FAD</name>
        <dbReference type="ChEBI" id="CHEBI:57692"/>
    </ligand>
</feature>
<reference evidence="19" key="1">
    <citation type="submission" date="2021-03" db="EMBL/GenBank/DDBJ databases">
        <title>Revisited historic fungal species revealed as producer of novel bioactive compounds through whole genome sequencing and comparative genomics.</title>
        <authorList>
            <person name="Vignolle G.A."/>
            <person name="Hochenegger N."/>
            <person name="Mach R.L."/>
            <person name="Mach-Aigner A.R."/>
            <person name="Javad Rahimi M."/>
            <person name="Salim K.A."/>
            <person name="Chan C.M."/>
            <person name="Lim L.B.L."/>
            <person name="Cai F."/>
            <person name="Druzhinina I.S."/>
            <person name="U'Ren J.M."/>
            <person name="Derntl C."/>
        </authorList>
    </citation>
    <scope>NUCLEOTIDE SEQUENCE</scope>
    <source>
        <strain evidence="19">TUCIM 5799</strain>
    </source>
</reference>
<feature type="domain" description="Cytochrome b5 heme-binding" evidence="17">
    <location>
        <begin position="1"/>
        <end position="77"/>
    </location>
</feature>
<dbReference type="InterPro" id="IPR001433">
    <property type="entry name" value="OxRdtase_FAD/NAD-bd"/>
</dbReference>
<dbReference type="InterPro" id="IPR018506">
    <property type="entry name" value="Cyt_B5_heme-BS"/>
</dbReference>
<keyword evidence="12 16" id="KW-0408">Iron</keyword>
<dbReference type="SMART" id="SM01117">
    <property type="entry name" value="Cyt-b5"/>
    <property type="match status" value="1"/>
</dbReference>
<evidence type="ECO:0000259" key="18">
    <source>
        <dbReference type="PROSITE" id="PS51384"/>
    </source>
</evidence>
<evidence type="ECO:0000256" key="15">
    <source>
        <dbReference type="PIRSR" id="PIRSR601834-1"/>
    </source>
</evidence>
<evidence type="ECO:0000256" key="9">
    <source>
        <dbReference type="ARBA" id="ARBA00022827"/>
    </source>
</evidence>
<comment type="similarity">
    <text evidence="3">Belongs to the flavoprotein pyridine nucleotide cytochrome reductase family.</text>
</comment>
<dbReference type="InterPro" id="IPR017938">
    <property type="entry name" value="Riboflavin_synthase-like_b-brl"/>
</dbReference>
<feature type="binding site" evidence="15">
    <location>
        <position position="307"/>
    </location>
    <ligand>
        <name>FAD</name>
        <dbReference type="ChEBI" id="CHEBI:57692"/>
    </ligand>
</feature>
<dbReference type="EMBL" id="JAFIMR010000009">
    <property type="protein sequence ID" value="KAI1874400.1"/>
    <property type="molecule type" value="Genomic_DNA"/>
</dbReference>
<dbReference type="PANTHER" id="PTHR19370">
    <property type="entry name" value="NADH-CYTOCHROME B5 REDUCTASE"/>
    <property type="match status" value="1"/>
</dbReference>
<evidence type="ECO:0000256" key="2">
    <source>
        <dbReference type="ARBA" id="ARBA00004572"/>
    </source>
</evidence>
<dbReference type="InterPro" id="IPR001709">
    <property type="entry name" value="Flavoprot_Pyr_Nucl_cyt_Rdtase"/>
</dbReference>
<dbReference type="CDD" id="cd06183">
    <property type="entry name" value="cyt_b5_reduct_like"/>
    <property type="match status" value="1"/>
</dbReference>
<evidence type="ECO:0000256" key="12">
    <source>
        <dbReference type="ARBA" id="ARBA00023004"/>
    </source>
</evidence>
<keyword evidence="14" id="KW-0472">Membrane</keyword>
<feature type="binding site" evidence="15">
    <location>
        <position position="298"/>
    </location>
    <ligand>
        <name>FAD</name>
        <dbReference type="ChEBI" id="CHEBI:57692"/>
    </ligand>
</feature>
<feature type="binding site" evidence="15">
    <location>
        <position position="349"/>
    </location>
    <ligand>
        <name>FAD</name>
        <dbReference type="ChEBI" id="CHEBI:57692"/>
    </ligand>
</feature>
<dbReference type="InterPro" id="IPR017927">
    <property type="entry name" value="FAD-bd_FR_type"/>
</dbReference>
<gene>
    <name evidence="19" type="ORF">JX265_004608</name>
</gene>
<dbReference type="PANTHER" id="PTHR19370:SF178">
    <property type="entry name" value="CYTOCHROME-B5 REDUCTASE"/>
    <property type="match status" value="1"/>
</dbReference>
<protein>
    <submittedName>
        <fullName evidence="19">Uncharacterized protein</fullName>
    </submittedName>
</protein>
<dbReference type="Proteomes" id="UP000829685">
    <property type="component" value="Unassembled WGS sequence"/>
</dbReference>
<organism evidence="19 20">
    <name type="scientific">Neoarthrinium moseri</name>
    <dbReference type="NCBI Taxonomy" id="1658444"/>
    <lineage>
        <taxon>Eukaryota</taxon>
        <taxon>Fungi</taxon>
        <taxon>Dikarya</taxon>
        <taxon>Ascomycota</taxon>
        <taxon>Pezizomycotina</taxon>
        <taxon>Sordariomycetes</taxon>
        <taxon>Xylariomycetidae</taxon>
        <taxon>Amphisphaeriales</taxon>
        <taxon>Apiosporaceae</taxon>
        <taxon>Neoarthrinium</taxon>
    </lineage>
</organism>
<dbReference type="InterPro" id="IPR036400">
    <property type="entry name" value="Cyt_B5-like_heme/steroid_sf"/>
</dbReference>
<evidence type="ECO:0000256" key="8">
    <source>
        <dbReference type="ARBA" id="ARBA00022787"/>
    </source>
</evidence>
<keyword evidence="4 16" id="KW-0349">Heme</keyword>
<feature type="domain" description="FAD-binding FR-type" evidence="18">
    <location>
        <begin position="229"/>
        <end position="332"/>
    </location>
</feature>
<dbReference type="InterPro" id="IPR008333">
    <property type="entry name" value="Cbr1-like_FAD-bd_dom"/>
</dbReference>
<dbReference type="FunFam" id="3.10.120.10:FF:000002">
    <property type="entry name" value="Cytochrome b5 type B"/>
    <property type="match status" value="1"/>
</dbReference>
<dbReference type="Gene3D" id="3.40.50.80">
    <property type="entry name" value="Nucleotide-binding domain of ferredoxin-NADP reductase (FNR) module"/>
    <property type="match status" value="1"/>
</dbReference>
<comment type="subcellular location">
    <subcellularLocation>
        <location evidence="2">Mitochondrion outer membrane</location>
        <topology evidence="2">Single-pass membrane protein</topology>
    </subcellularLocation>
</comment>
<dbReference type="PROSITE" id="PS51384">
    <property type="entry name" value="FAD_FR"/>
    <property type="match status" value="1"/>
</dbReference>
<sequence>MPTYSLAEVKEHNKPDDVWLVIHNKVYDVTKYLEEHPGGSAILQEVAGRDSTQEFEDVGHSDEANEWLEGLYIGDLPDEELAEEVEIYRPKFEQVSQDTEIVTRRSGSILVKIGKSGLVGALSLATWAILQRKTPHINWESVLRPLRSSPLQTNGTLWWGIAIATAIEASASLGIAAFIWSKMDLHSGLARHKPRRVARPDRYVVVRRDQRTPTSALSSVARSNVLDSKQYRPFKLVRKSLVAPGVYRFIFALPYPNSILGLPTGQHIALQAVIDGKTVSRSYTPISNNSDLGRIELIVKVYPQGLMTQHLATMRVGETIDIRGPKGSMQYGPGYAKRIGMIAGGSGITPMFQLIRAICADESDDTQISLIYANNTEEDILLREELDGFAIQCPKKFSVEYVLAKAPVGWTGESGFVTKDMAAKYLPRAESDAKVLLCGPPPMIEATKKNIIALGFQAPGAVSKAGDQVFLF</sequence>
<comment type="caution">
    <text evidence="19">The sequence shown here is derived from an EMBL/GenBank/DDBJ whole genome shotgun (WGS) entry which is preliminary data.</text>
</comment>
<evidence type="ECO:0000313" key="19">
    <source>
        <dbReference type="EMBL" id="KAI1874400.1"/>
    </source>
</evidence>
<keyword evidence="8" id="KW-0496">Mitochondrion</keyword>
<dbReference type="GO" id="GO:0046872">
    <property type="term" value="F:metal ion binding"/>
    <property type="evidence" value="ECO:0007669"/>
    <property type="project" value="UniProtKB-UniRule"/>
</dbReference>
<dbReference type="InterPro" id="IPR001834">
    <property type="entry name" value="CBR-like"/>
</dbReference>
<evidence type="ECO:0000256" key="11">
    <source>
        <dbReference type="ARBA" id="ARBA00023002"/>
    </source>
</evidence>
<dbReference type="PRINTS" id="PR00363">
    <property type="entry name" value="CYTOCHROMEB5"/>
</dbReference>
<feature type="binding site" evidence="15">
    <location>
        <position position="300"/>
    </location>
    <ligand>
        <name>FAD</name>
        <dbReference type="ChEBI" id="CHEBI:57692"/>
    </ligand>
</feature>
<evidence type="ECO:0000256" key="16">
    <source>
        <dbReference type="RuleBase" id="RU362121"/>
    </source>
</evidence>
<comment type="cofactor">
    <cofactor evidence="1 15">
        <name>FAD</name>
        <dbReference type="ChEBI" id="CHEBI:57692"/>
    </cofactor>
</comment>
<dbReference type="GO" id="GO:0016491">
    <property type="term" value="F:oxidoreductase activity"/>
    <property type="evidence" value="ECO:0007669"/>
    <property type="project" value="UniProtKB-KW"/>
</dbReference>
<keyword evidence="10" id="KW-1133">Transmembrane helix</keyword>
<dbReference type="PROSITE" id="PS50255">
    <property type="entry name" value="CYTOCHROME_B5_2"/>
    <property type="match status" value="1"/>
</dbReference>
<dbReference type="OrthoDB" id="432685at2759"/>
<evidence type="ECO:0000256" key="6">
    <source>
        <dbReference type="ARBA" id="ARBA00022692"/>
    </source>
</evidence>
<name>A0A9P9WPS5_9PEZI</name>
<dbReference type="PRINTS" id="PR00406">
    <property type="entry name" value="CYTB5RDTASE"/>
</dbReference>
<keyword evidence="8" id="KW-1000">Mitochondrion outer membrane</keyword>
<dbReference type="InterPro" id="IPR039261">
    <property type="entry name" value="FNR_nucleotide-bd"/>
</dbReference>
<evidence type="ECO:0000256" key="14">
    <source>
        <dbReference type="ARBA" id="ARBA00023136"/>
    </source>
</evidence>
<evidence type="ECO:0000256" key="13">
    <source>
        <dbReference type="ARBA" id="ARBA00023027"/>
    </source>
</evidence>
<dbReference type="PRINTS" id="PR00371">
    <property type="entry name" value="FPNCR"/>
</dbReference>
<dbReference type="Pfam" id="PF00173">
    <property type="entry name" value="Cyt-b5"/>
    <property type="match status" value="1"/>
</dbReference>
<evidence type="ECO:0000313" key="20">
    <source>
        <dbReference type="Proteomes" id="UP000829685"/>
    </source>
</evidence>
<feature type="binding site" evidence="15">
    <location>
        <position position="281"/>
    </location>
    <ligand>
        <name>FAD</name>
        <dbReference type="ChEBI" id="CHEBI:57692"/>
    </ligand>
</feature>
<accession>A0A9P9WPS5</accession>